<keyword evidence="5 15" id="KW-0347">Helicase</keyword>
<dbReference type="SMART" id="SM00487">
    <property type="entry name" value="DEXDc"/>
    <property type="match status" value="1"/>
</dbReference>
<dbReference type="Pfam" id="PF00271">
    <property type="entry name" value="Helicase_C"/>
    <property type="match status" value="1"/>
</dbReference>
<dbReference type="GO" id="GO:0016787">
    <property type="term" value="F:hydrolase activity"/>
    <property type="evidence" value="ECO:0007669"/>
    <property type="project" value="UniProtKB-KW"/>
</dbReference>
<proteinExistence type="inferred from homology"/>
<evidence type="ECO:0000313" key="16">
    <source>
        <dbReference type="Proteomes" id="UP000001203"/>
    </source>
</evidence>
<dbReference type="SMART" id="SM00490">
    <property type="entry name" value="HELICc"/>
    <property type="match status" value="1"/>
</dbReference>
<evidence type="ECO:0000313" key="15">
    <source>
        <dbReference type="EMBL" id="ACB51487.1"/>
    </source>
</evidence>
<dbReference type="KEGG" id="cyt:cce_2137"/>
<evidence type="ECO:0000256" key="3">
    <source>
        <dbReference type="ARBA" id="ARBA00022741"/>
    </source>
</evidence>
<dbReference type="GO" id="GO:0005737">
    <property type="term" value="C:cytoplasm"/>
    <property type="evidence" value="ECO:0007669"/>
    <property type="project" value="TreeGrafter"/>
</dbReference>
<dbReference type="InterPro" id="IPR032284">
    <property type="entry name" value="RecQ_Zn-bd"/>
</dbReference>
<dbReference type="GO" id="GO:0009378">
    <property type="term" value="F:four-way junction helicase activity"/>
    <property type="evidence" value="ECO:0007669"/>
    <property type="project" value="TreeGrafter"/>
</dbReference>
<evidence type="ECO:0000256" key="2">
    <source>
        <dbReference type="ARBA" id="ARBA00022723"/>
    </source>
</evidence>
<dbReference type="EC" id="5.6.2.4" evidence="10"/>
<evidence type="ECO:0000256" key="12">
    <source>
        <dbReference type="ARBA" id="ARBA00044550"/>
    </source>
</evidence>
<dbReference type="GO" id="GO:0043138">
    <property type="term" value="F:3'-5' DNA helicase activity"/>
    <property type="evidence" value="ECO:0007669"/>
    <property type="project" value="UniProtKB-EC"/>
</dbReference>
<dbReference type="PANTHER" id="PTHR13710:SF105">
    <property type="entry name" value="ATP-DEPENDENT DNA HELICASE Q1"/>
    <property type="match status" value="1"/>
</dbReference>
<dbReference type="GO" id="GO:0006281">
    <property type="term" value="P:DNA repair"/>
    <property type="evidence" value="ECO:0007669"/>
    <property type="project" value="TreeGrafter"/>
</dbReference>
<keyword evidence="6" id="KW-0067">ATP-binding</keyword>
<dbReference type="STRING" id="43989.cce_2137"/>
<accession>B1WNQ8</accession>
<keyword evidence="7" id="KW-0238">DNA-binding</keyword>
<dbReference type="Pfam" id="PF00270">
    <property type="entry name" value="DEAD"/>
    <property type="match status" value="1"/>
</dbReference>
<dbReference type="HOGENOM" id="CLU_001103_9_7_3"/>
<dbReference type="AlphaFoldDB" id="B1WNQ8"/>
<keyword evidence="3" id="KW-0547">Nucleotide-binding</keyword>
<dbReference type="GO" id="GO:0043590">
    <property type="term" value="C:bacterial nucleoid"/>
    <property type="evidence" value="ECO:0007669"/>
    <property type="project" value="TreeGrafter"/>
</dbReference>
<dbReference type="Gene3D" id="3.40.50.300">
    <property type="entry name" value="P-loop containing nucleotide triphosphate hydrolases"/>
    <property type="match status" value="2"/>
</dbReference>
<keyword evidence="4" id="KW-0378">Hydrolase</keyword>
<evidence type="ECO:0000259" key="14">
    <source>
        <dbReference type="PROSITE" id="PS51194"/>
    </source>
</evidence>
<dbReference type="EMBL" id="CP000806">
    <property type="protein sequence ID" value="ACB51487.1"/>
    <property type="molecule type" value="Genomic_DNA"/>
</dbReference>
<dbReference type="InterPro" id="IPR014001">
    <property type="entry name" value="Helicase_ATP-bd"/>
</dbReference>
<evidence type="ECO:0000256" key="5">
    <source>
        <dbReference type="ARBA" id="ARBA00022806"/>
    </source>
</evidence>
<dbReference type="GO" id="GO:0003677">
    <property type="term" value="F:DNA binding"/>
    <property type="evidence" value="ECO:0007669"/>
    <property type="project" value="UniProtKB-KW"/>
</dbReference>
<dbReference type="InterPro" id="IPR027417">
    <property type="entry name" value="P-loop_NTPase"/>
</dbReference>
<dbReference type="InterPro" id="IPR001650">
    <property type="entry name" value="Helicase_C-like"/>
</dbReference>
<dbReference type="PROSITE" id="PS51194">
    <property type="entry name" value="HELICASE_CTER"/>
    <property type="match status" value="1"/>
</dbReference>
<feature type="domain" description="Helicase C-terminal" evidence="14">
    <location>
        <begin position="236"/>
        <end position="394"/>
    </location>
</feature>
<comment type="similarity">
    <text evidence="1">Belongs to the helicase family. RecQ subfamily.</text>
</comment>
<evidence type="ECO:0000256" key="4">
    <source>
        <dbReference type="ARBA" id="ARBA00022801"/>
    </source>
</evidence>
<dbReference type="GO" id="GO:0030894">
    <property type="term" value="C:replisome"/>
    <property type="evidence" value="ECO:0007669"/>
    <property type="project" value="TreeGrafter"/>
</dbReference>
<dbReference type="PROSITE" id="PS51192">
    <property type="entry name" value="HELICASE_ATP_BIND_1"/>
    <property type="match status" value="1"/>
</dbReference>
<keyword evidence="2" id="KW-0479">Metal-binding</keyword>
<evidence type="ECO:0000256" key="7">
    <source>
        <dbReference type="ARBA" id="ARBA00023125"/>
    </source>
</evidence>
<evidence type="ECO:0000256" key="9">
    <source>
        <dbReference type="ARBA" id="ARBA00034617"/>
    </source>
</evidence>
<name>B1WNQ8_CROS5</name>
<feature type="domain" description="Helicase ATP-binding" evidence="13">
    <location>
        <begin position="32"/>
        <end position="209"/>
    </location>
</feature>
<evidence type="ECO:0000256" key="11">
    <source>
        <dbReference type="ARBA" id="ARBA00044535"/>
    </source>
</evidence>
<dbReference type="CDD" id="cd17920">
    <property type="entry name" value="DEXHc_RecQ"/>
    <property type="match status" value="1"/>
</dbReference>
<dbReference type="GO" id="GO:0005524">
    <property type="term" value="F:ATP binding"/>
    <property type="evidence" value="ECO:0007669"/>
    <property type="project" value="UniProtKB-KW"/>
</dbReference>
<dbReference type="Pfam" id="PF16124">
    <property type="entry name" value="RecQ_Zn_bind"/>
    <property type="match status" value="1"/>
</dbReference>
<dbReference type="PANTHER" id="PTHR13710">
    <property type="entry name" value="DNA HELICASE RECQ FAMILY MEMBER"/>
    <property type="match status" value="1"/>
</dbReference>
<reference evidence="15 16" key="1">
    <citation type="journal article" date="2008" name="Proc. Natl. Acad. Sci. U.S.A.">
        <title>The genome of Cyanothece 51142, a unicellular diazotrophic cyanobacterium important in the marine nitrogen cycle.</title>
        <authorList>
            <person name="Welsh E.A."/>
            <person name="Liberton M."/>
            <person name="Stoeckel J."/>
            <person name="Loh T."/>
            <person name="Elvitigala T."/>
            <person name="Wang C."/>
            <person name="Wollam A."/>
            <person name="Fulton R.S."/>
            <person name="Clifton S.W."/>
            <person name="Jacobs J.M."/>
            <person name="Aurora R."/>
            <person name="Ghosh B.K."/>
            <person name="Sherman L.A."/>
            <person name="Smith R.D."/>
            <person name="Wilson R.K."/>
            <person name="Pakrasi H.B."/>
        </authorList>
    </citation>
    <scope>NUCLEOTIDE SEQUENCE [LARGE SCALE GENOMIC DNA]</scope>
    <source>
        <strain evidence="16">ATCC 51142 / BH68</strain>
    </source>
</reference>
<dbReference type="OrthoDB" id="9763310at2"/>
<keyword evidence="8" id="KW-0413">Isomerase</keyword>
<dbReference type="GO" id="GO:0006310">
    <property type="term" value="P:DNA recombination"/>
    <property type="evidence" value="ECO:0007669"/>
    <property type="project" value="InterPro"/>
</dbReference>
<evidence type="ECO:0000256" key="1">
    <source>
        <dbReference type="ARBA" id="ARBA00005446"/>
    </source>
</evidence>
<sequence>MDYDNQKWINIYHTFETIWGYKEFRPPQKEVIHCLLKAQDALIIMPTGGGKSICFQLPALLKKGLTLVISPLVALMENQVNDLKNKQLAVDLLHNEIPRQQRKQTLNKINKQQLRLLYLSPETLLSLPVWNLLIKPHIEINGLILDEAHCLVQWGETFRPSYSRLGAVRDALLKNKPTNQKIAIAAFTATADPKSQNIIKNSLQLKNPQIFSISPYRKNLNLAIKIAWTPRCRHHQLLNFIKQQQKQSGLVYIRSRKDSEKLSQWLQELNYKVAAYHAGLSPIQRREIEDKWLEDQLQFVVCTSAFGLGINKPDVRWIIHYQTPFLLSEYLQEIGRGGRDGKLAKTLTLISEPTGWLDPSDQKRNQYFLQQLQKNYQQAKHYFKQIPQQGNLINLKEEIPKIEIILSLLYRWKKLKWIDPFNYELTSNLSDLNISQISKKSQQESQQMKQYLMTRACRWQYILNAFGFIKEAKNFNCGHCDNCLRK</sequence>
<comment type="catalytic activity">
    <reaction evidence="9">
        <text>Couples ATP hydrolysis with the unwinding of duplex DNA by translocating in the 3'-5' direction.</text>
        <dbReference type="EC" id="5.6.2.4"/>
    </reaction>
</comment>
<dbReference type="eggNOG" id="COG0514">
    <property type="taxonomic scope" value="Bacteria"/>
</dbReference>
<gene>
    <name evidence="15" type="primary">recQ</name>
    <name evidence="15" type="ordered locus">cce_2137</name>
</gene>
<dbReference type="InterPro" id="IPR004589">
    <property type="entry name" value="DNA_helicase_ATP-dep_RecQ"/>
</dbReference>
<protein>
    <recommendedName>
        <fullName evidence="11">ATP-dependent DNA helicase RecQ</fullName>
        <ecNumber evidence="10">5.6.2.4</ecNumber>
    </recommendedName>
    <alternativeName>
        <fullName evidence="12">DNA 3'-5' helicase RecQ</fullName>
    </alternativeName>
</protein>
<evidence type="ECO:0000259" key="13">
    <source>
        <dbReference type="PROSITE" id="PS51192"/>
    </source>
</evidence>
<dbReference type="SUPFAM" id="SSF52540">
    <property type="entry name" value="P-loop containing nucleoside triphosphate hydrolases"/>
    <property type="match status" value="1"/>
</dbReference>
<dbReference type="GO" id="GO:0046872">
    <property type="term" value="F:metal ion binding"/>
    <property type="evidence" value="ECO:0007669"/>
    <property type="project" value="UniProtKB-KW"/>
</dbReference>
<dbReference type="Proteomes" id="UP000001203">
    <property type="component" value="Chromosome circular"/>
</dbReference>
<keyword evidence="16" id="KW-1185">Reference proteome</keyword>
<dbReference type="InterPro" id="IPR011545">
    <property type="entry name" value="DEAD/DEAH_box_helicase_dom"/>
</dbReference>
<evidence type="ECO:0000256" key="10">
    <source>
        <dbReference type="ARBA" id="ARBA00034808"/>
    </source>
</evidence>
<evidence type="ECO:0000256" key="8">
    <source>
        <dbReference type="ARBA" id="ARBA00023235"/>
    </source>
</evidence>
<dbReference type="NCBIfam" id="TIGR00614">
    <property type="entry name" value="recQ_fam"/>
    <property type="match status" value="1"/>
</dbReference>
<dbReference type="RefSeq" id="WP_009546889.1">
    <property type="nucleotide sequence ID" value="NC_010546.1"/>
</dbReference>
<evidence type="ECO:0000256" key="6">
    <source>
        <dbReference type="ARBA" id="ARBA00022840"/>
    </source>
</evidence>
<organism evidence="15 16">
    <name type="scientific">Crocosphaera subtropica (strain ATCC 51142 / BH68)</name>
    <name type="common">Cyanothece sp. (strain ATCC 51142)</name>
    <dbReference type="NCBI Taxonomy" id="43989"/>
    <lineage>
        <taxon>Bacteria</taxon>
        <taxon>Bacillati</taxon>
        <taxon>Cyanobacteriota</taxon>
        <taxon>Cyanophyceae</taxon>
        <taxon>Oscillatoriophycideae</taxon>
        <taxon>Chroococcales</taxon>
        <taxon>Aphanothecaceae</taxon>
        <taxon>Crocosphaera</taxon>
        <taxon>Crocosphaera subtropica</taxon>
    </lineage>
</organism>